<proteinExistence type="predicted"/>
<feature type="compositionally biased region" description="Pro residues" evidence="1">
    <location>
        <begin position="152"/>
        <end position="162"/>
    </location>
</feature>
<sequence>MNTPSHNPLDAGAIPVLRDPQELKEALFLFQHVLEQTRRNPDPSIERYLPSQSFIDSITKLLEVNGICVKEMDANEKTIGRPLQSKAKQEENSQIENVGIPPMSPSDQRDDDDSHTTLECKKPKARKLDFDFLNDKQVDECKVKVEKKLSPPINPPLTPPPAVHDTPKVMKRNEEGGRVWNMSTPRSRRKRRKKYGGSMNKKFKHLGSLLSEKPKNVEGIPSSIQIDDKKQITLSPVGISATQDQISNDDFAFHSQSSLPNGF</sequence>
<evidence type="ECO:0000313" key="2">
    <source>
        <dbReference type="EMBL" id="GFH48194.1"/>
    </source>
</evidence>
<protein>
    <submittedName>
        <fullName evidence="2">Uncharacterized protein</fullName>
    </submittedName>
</protein>
<dbReference type="AlphaFoldDB" id="A0AAD3CP06"/>
<name>A0AAD3CP06_9STRA</name>
<feature type="region of interest" description="Disordered" evidence="1">
    <location>
        <begin position="79"/>
        <end position="120"/>
    </location>
</feature>
<evidence type="ECO:0000256" key="1">
    <source>
        <dbReference type="SAM" id="MobiDB-lite"/>
    </source>
</evidence>
<feature type="compositionally biased region" description="Basic residues" evidence="1">
    <location>
        <begin position="186"/>
        <end position="205"/>
    </location>
</feature>
<feature type="region of interest" description="Disordered" evidence="1">
    <location>
        <begin position="243"/>
        <end position="263"/>
    </location>
</feature>
<dbReference type="Proteomes" id="UP001054902">
    <property type="component" value="Unassembled WGS sequence"/>
</dbReference>
<dbReference type="EMBL" id="BLLK01000027">
    <property type="protein sequence ID" value="GFH48194.1"/>
    <property type="molecule type" value="Genomic_DNA"/>
</dbReference>
<feature type="region of interest" description="Disordered" evidence="1">
    <location>
        <begin position="151"/>
        <end position="222"/>
    </location>
</feature>
<reference evidence="2 3" key="1">
    <citation type="journal article" date="2021" name="Sci. Rep.">
        <title>The genome of the diatom Chaetoceros tenuissimus carries an ancient integrated fragment of an extant virus.</title>
        <authorList>
            <person name="Hongo Y."/>
            <person name="Kimura K."/>
            <person name="Takaki Y."/>
            <person name="Yoshida Y."/>
            <person name="Baba S."/>
            <person name="Kobayashi G."/>
            <person name="Nagasaki K."/>
            <person name="Hano T."/>
            <person name="Tomaru Y."/>
        </authorList>
    </citation>
    <scope>NUCLEOTIDE SEQUENCE [LARGE SCALE GENOMIC DNA]</scope>
    <source>
        <strain evidence="2 3">NIES-3715</strain>
    </source>
</reference>
<keyword evidence="3" id="KW-1185">Reference proteome</keyword>
<gene>
    <name evidence="2" type="ORF">CTEN210_04670</name>
</gene>
<organism evidence="2 3">
    <name type="scientific">Chaetoceros tenuissimus</name>
    <dbReference type="NCBI Taxonomy" id="426638"/>
    <lineage>
        <taxon>Eukaryota</taxon>
        <taxon>Sar</taxon>
        <taxon>Stramenopiles</taxon>
        <taxon>Ochrophyta</taxon>
        <taxon>Bacillariophyta</taxon>
        <taxon>Coscinodiscophyceae</taxon>
        <taxon>Chaetocerotophycidae</taxon>
        <taxon>Chaetocerotales</taxon>
        <taxon>Chaetocerotaceae</taxon>
        <taxon>Chaetoceros</taxon>
    </lineage>
</organism>
<comment type="caution">
    <text evidence="2">The sequence shown here is derived from an EMBL/GenBank/DDBJ whole genome shotgun (WGS) entry which is preliminary data.</text>
</comment>
<evidence type="ECO:0000313" key="3">
    <source>
        <dbReference type="Proteomes" id="UP001054902"/>
    </source>
</evidence>
<feature type="compositionally biased region" description="Basic and acidic residues" evidence="1">
    <location>
        <begin position="165"/>
        <end position="177"/>
    </location>
</feature>
<accession>A0AAD3CP06</accession>